<proteinExistence type="predicted"/>
<feature type="non-terminal residue" evidence="1">
    <location>
        <position position="126"/>
    </location>
</feature>
<feature type="non-terminal residue" evidence="1">
    <location>
        <position position="1"/>
    </location>
</feature>
<gene>
    <name evidence="1" type="ORF">S01H4_64440</name>
</gene>
<comment type="caution">
    <text evidence="1">The sequence shown here is derived from an EMBL/GenBank/DDBJ whole genome shotgun (WGS) entry which is preliminary data.</text>
</comment>
<reference evidence="1" key="1">
    <citation type="journal article" date="2014" name="Front. Microbiol.">
        <title>High frequency of phylogenetically diverse reductive dehalogenase-homologous genes in deep subseafloor sedimentary metagenomes.</title>
        <authorList>
            <person name="Kawai M."/>
            <person name="Futagami T."/>
            <person name="Toyoda A."/>
            <person name="Takaki Y."/>
            <person name="Nishi S."/>
            <person name="Hori S."/>
            <person name="Arai W."/>
            <person name="Tsubouchi T."/>
            <person name="Morono Y."/>
            <person name="Uchiyama I."/>
            <person name="Ito T."/>
            <person name="Fujiyama A."/>
            <person name="Inagaki F."/>
            <person name="Takami H."/>
        </authorList>
    </citation>
    <scope>NUCLEOTIDE SEQUENCE</scope>
    <source>
        <strain evidence="1">Expedition CK06-06</strain>
    </source>
</reference>
<evidence type="ECO:0000313" key="1">
    <source>
        <dbReference type="EMBL" id="GAH10449.1"/>
    </source>
</evidence>
<protein>
    <submittedName>
        <fullName evidence="1">Uncharacterized protein</fullName>
    </submittedName>
</protein>
<organism evidence="1">
    <name type="scientific">marine sediment metagenome</name>
    <dbReference type="NCBI Taxonomy" id="412755"/>
    <lineage>
        <taxon>unclassified sequences</taxon>
        <taxon>metagenomes</taxon>
        <taxon>ecological metagenomes</taxon>
    </lineage>
</organism>
<name>X1DZX0_9ZZZZ</name>
<sequence>THQEIQDGELFKLQDEIPCLTSIAIPRMDEDRDINCYRYRYFYKYFRPKINDFEYVMLTDSRDIIFQRDVSKYPFASETDLFFADEEKLIGDCPINAGWIRDLYGTDILSELKSKTILCSGTTIGV</sequence>
<dbReference type="EMBL" id="BART01039077">
    <property type="protein sequence ID" value="GAH10449.1"/>
    <property type="molecule type" value="Genomic_DNA"/>
</dbReference>
<accession>X1DZX0</accession>
<dbReference type="AlphaFoldDB" id="X1DZX0"/>